<dbReference type="Proteomes" id="UP000193719">
    <property type="component" value="Unassembled WGS sequence"/>
</dbReference>
<dbReference type="SUPFAM" id="SSF52540">
    <property type="entry name" value="P-loop containing nucleoside triphosphate hydrolases"/>
    <property type="match status" value="1"/>
</dbReference>
<name>A0A1Y1VKS5_9FUNG</name>
<dbReference type="AlphaFoldDB" id="A0A1Y1VKS5"/>
<evidence type="ECO:0008006" key="5">
    <source>
        <dbReference type="Google" id="ProtNLM"/>
    </source>
</evidence>
<evidence type="ECO:0000313" key="3">
    <source>
        <dbReference type="EMBL" id="ORX59080.1"/>
    </source>
</evidence>
<dbReference type="Gene3D" id="3.40.50.300">
    <property type="entry name" value="P-loop containing nucleotide triphosphate hydrolases"/>
    <property type="match status" value="1"/>
</dbReference>
<proteinExistence type="predicted"/>
<dbReference type="InterPro" id="IPR027417">
    <property type="entry name" value="P-loop_NTPase"/>
</dbReference>
<keyword evidence="1" id="KW-0547">Nucleotide-binding</keyword>
<protein>
    <recommendedName>
        <fullName evidence="5">P-loop containing nucleoside triphosphate hydrolase protein</fullName>
    </recommendedName>
</protein>
<dbReference type="GO" id="GO:0005525">
    <property type="term" value="F:GTP binding"/>
    <property type="evidence" value="ECO:0007669"/>
    <property type="project" value="UniProtKB-KW"/>
</dbReference>
<dbReference type="OrthoDB" id="275177at2759"/>
<dbReference type="EMBL" id="MCFH01000003">
    <property type="protein sequence ID" value="ORX59080.1"/>
    <property type="molecule type" value="Genomic_DNA"/>
</dbReference>
<comment type="caution">
    <text evidence="3">The sequence shown here is derived from an EMBL/GenBank/DDBJ whole genome shotgun (WGS) entry which is preliminary data.</text>
</comment>
<dbReference type="PANTHER" id="PTHR24073">
    <property type="entry name" value="DRAB5-RELATED"/>
    <property type="match status" value="1"/>
</dbReference>
<organism evidence="3 4">
    <name type="scientific">Piromyces finnis</name>
    <dbReference type="NCBI Taxonomy" id="1754191"/>
    <lineage>
        <taxon>Eukaryota</taxon>
        <taxon>Fungi</taxon>
        <taxon>Fungi incertae sedis</taxon>
        <taxon>Chytridiomycota</taxon>
        <taxon>Chytridiomycota incertae sedis</taxon>
        <taxon>Neocallimastigomycetes</taxon>
        <taxon>Neocallimastigales</taxon>
        <taxon>Neocallimastigaceae</taxon>
        <taxon>Piromyces</taxon>
    </lineage>
</organism>
<keyword evidence="2" id="KW-0342">GTP-binding</keyword>
<keyword evidence="4" id="KW-1185">Reference proteome</keyword>
<evidence type="ECO:0000313" key="4">
    <source>
        <dbReference type="Proteomes" id="UP000193719"/>
    </source>
</evidence>
<dbReference type="SMART" id="SM00175">
    <property type="entry name" value="RAB"/>
    <property type="match status" value="1"/>
</dbReference>
<dbReference type="STRING" id="1754191.A0A1Y1VKS5"/>
<accession>A0A1Y1VKS5</accession>
<dbReference type="Pfam" id="PF08477">
    <property type="entry name" value="Roc"/>
    <property type="match status" value="1"/>
</dbReference>
<sequence length="185" mass="21400">MLSSNNNIKIFVIGPPNSGKTAISNYLADLNKSLSSDYSPTQGVRILELDQIIKTTSKHSKKQQQTNVSIELWDCSGEDRYKTIWPNLSSIANGLILVYDQENRLTERDIDEWLGYFSLNEKQCMIYVYCKDNVKKGKINNRIPTHSVSVNEDPDNIKKTFDRFLTQVYIEMQEQLENEQRIITE</sequence>
<evidence type="ECO:0000256" key="1">
    <source>
        <dbReference type="ARBA" id="ARBA00022741"/>
    </source>
</evidence>
<reference evidence="3 4" key="2">
    <citation type="submission" date="2016-08" db="EMBL/GenBank/DDBJ databases">
        <title>Pervasive Adenine N6-methylation of Active Genes in Fungi.</title>
        <authorList>
            <consortium name="DOE Joint Genome Institute"/>
            <person name="Mondo S.J."/>
            <person name="Dannebaum R.O."/>
            <person name="Kuo R.C."/>
            <person name="Labutti K."/>
            <person name="Haridas S."/>
            <person name="Kuo A."/>
            <person name="Salamov A."/>
            <person name="Ahrendt S.R."/>
            <person name="Lipzen A."/>
            <person name="Sullivan W."/>
            <person name="Andreopoulos W.B."/>
            <person name="Clum A."/>
            <person name="Lindquist E."/>
            <person name="Daum C."/>
            <person name="Ramamoorthy G.K."/>
            <person name="Gryganskyi A."/>
            <person name="Culley D."/>
            <person name="Magnuson J.K."/>
            <person name="James T.Y."/>
            <person name="O'Malley M.A."/>
            <person name="Stajich J.E."/>
            <person name="Spatafora J.W."/>
            <person name="Visel A."/>
            <person name="Grigoriev I.V."/>
        </authorList>
    </citation>
    <scope>NUCLEOTIDE SEQUENCE [LARGE SCALE GENOMIC DNA]</scope>
    <source>
        <strain evidence="4">finn</strain>
    </source>
</reference>
<evidence type="ECO:0000256" key="2">
    <source>
        <dbReference type="ARBA" id="ARBA00023134"/>
    </source>
</evidence>
<gene>
    <name evidence="3" type="ORF">BCR36DRAFT_342802</name>
</gene>
<reference evidence="3 4" key="1">
    <citation type="submission" date="2016-08" db="EMBL/GenBank/DDBJ databases">
        <title>Genomes of anaerobic fungi encode conserved fungal cellulosomes for biomass hydrolysis.</title>
        <authorList>
            <consortium name="DOE Joint Genome Institute"/>
            <person name="Haitjema C.H."/>
            <person name="Gilmore S.P."/>
            <person name="Henske J.K."/>
            <person name="Solomon K.V."/>
            <person name="De Groot R."/>
            <person name="Kuo A."/>
            <person name="Mondo S.J."/>
            <person name="Salamov A.A."/>
            <person name="Labutti K."/>
            <person name="Zhao Z."/>
            <person name="Chiniquy J."/>
            <person name="Barry K."/>
            <person name="Brewer H.M."/>
            <person name="Purvine S.O."/>
            <person name="Wright A.T."/>
            <person name="Boxma B."/>
            <person name="Van Alen T."/>
            <person name="Hackstein J.H."/>
            <person name="Baker S.E."/>
            <person name="Grigoriev I.V."/>
            <person name="O'Malley M.A."/>
        </authorList>
    </citation>
    <scope>NUCLEOTIDE SEQUENCE [LARGE SCALE GENOMIC DNA]</scope>
    <source>
        <strain evidence="4">finn</strain>
    </source>
</reference>